<name>A0ACB9QZT7_9MYRT</name>
<organism evidence="1 2">
    <name type="scientific">Melastoma candidum</name>
    <dbReference type="NCBI Taxonomy" id="119954"/>
    <lineage>
        <taxon>Eukaryota</taxon>
        <taxon>Viridiplantae</taxon>
        <taxon>Streptophyta</taxon>
        <taxon>Embryophyta</taxon>
        <taxon>Tracheophyta</taxon>
        <taxon>Spermatophyta</taxon>
        <taxon>Magnoliopsida</taxon>
        <taxon>eudicotyledons</taxon>
        <taxon>Gunneridae</taxon>
        <taxon>Pentapetalae</taxon>
        <taxon>rosids</taxon>
        <taxon>malvids</taxon>
        <taxon>Myrtales</taxon>
        <taxon>Melastomataceae</taxon>
        <taxon>Melastomatoideae</taxon>
        <taxon>Melastomateae</taxon>
        <taxon>Melastoma</taxon>
    </lineage>
</organism>
<evidence type="ECO:0000313" key="1">
    <source>
        <dbReference type="EMBL" id="KAI4371783.1"/>
    </source>
</evidence>
<protein>
    <submittedName>
        <fullName evidence="1">Uncharacterized protein</fullName>
    </submittedName>
</protein>
<reference evidence="2" key="1">
    <citation type="journal article" date="2023" name="Front. Plant Sci.">
        <title>Chromosomal-level genome assembly of Melastoma candidum provides insights into trichome evolution.</title>
        <authorList>
            <person name="Zhong Y."/>
            <person name="Wu W."/>
            <person name="Sun C."/>
            <person name="Zou P."/>
            <person name="Liu Y."/>
            <person name="Dai S."/>
            <person name="Zhou R."/>
        </authorList>
    </citation>
    <scope>NUCLEOTIDE SEQUENCE [LARGE SCALE GENOMIC DNA]</scope>
</reference>
<dbReference type="EMBL" id="CM042883">
    <property type="protein sequence ID" value="KAI4371783.1"/>
    <property type="molecule type" value="Genomic_DNA"/>
</dbReference>
<keyword evidence="2" id="KW-1185">Reference proteome</keyword>
<accession>A0ACB9QZT7</accession>
<gene>
    <name evidence="1" type="ORF">MLD38_010092</name>
</gene>
<dbReference type="Proteomes" id="UP001057402">
    <property type="component" value="Chromosome 4"/>
</dbReference>
<evidence type="ECO:0000313" key="2">
    <source>
        <dbReference type="Proteomes" id="UP001057402"/>
    </source>
</evidence>
<comment type="caution">
    <text evidence="1">The sequence shown here is derived from an EMBL/GenBank/DDBJ whole genome shotgun (WGS) entry which is preliminary data.</text>
</comment>
<proteinExistence type="predicted"/>
<sequence>MAHCPSGPTFLVVLIIIASSAVARVDARKMLETRTMDLNRGRNALVSLPFRPSLFLSTLPNGSIWVSSPSRKGHVAAINKELIARDLASLDRVLRSVPSPGVGH</sequence>